<keyword evidence="1" id="KW-0004">4Fe-4S</keyword>
<comment type="caution">
    <text evidence="6">The sequence shown here is derived from an EMBL/GenBank/DDBJ whole genome shotgun (WGS) entry which is preliminary data.</text>
</comment>
<dbReference type="Pfam" id="PF12831">
    <property type="entry name" value="FAD_oxidored"/>
    <property type="match status" value="1"/>
</dbReference>
<keyword evidence="7" id="KW-1185">Reference proteome</keyword>
<dbReference type="Proteomes" id="UP001416858">
    <property type="component" value="Unassembled WGS sequence"/>
</dbReference>
<keyword evidence="5" id="KW-0411">Iron-sulfur</keyword>
<dbReference type="EMBL" id="BAABRO010000009">
    <property type="protein sequence ID" value="GAA5508380.1"/>
    <property type="molecule type" value="Genomic_DNA"/>
</dbReference>
<organism evidence="6 7">
    <name type="scientific">Novipirellula caenicola</name>
    <dbReference type="NCBI Taxonomy" id="1536901"/>
    <lineage>
        <taxon>Bacteria</taxon>
        <taxon>Pseudomonadati</taxon>
        <taxon>Planctomycetota</taxon>
        <taxon>Planctomycetia</taxon>
        <taxon>Pirellulales</taxon>
        <taxon>Pirellulaceae</taxon>
        <taxon>Novipirellula</taxon>
    </lineage>
</organism>
<evidence type="ECO:0000256" key="2">
    <source>
        <dbReference type="ARBA" id="ARBA00022723"/>
    </source>
</evidence>
<keyword evidence="2" id="KW-0479">Metal-binding</keyword>
<protein>
    <recommendedName>
        <fullName evidence="8">FAD dependent oxidoreductase</fullName>
    </recommendedName>
</protein>
<dbReference type="InterPro" id="IPR039650">
    <property type="entry name" value="HdrA-like"/>
</dbReference>
<evidence type="ECO:0000256" key="5">
    <source>
        <dbReference type="ARBA" id="ARBA00023014"/>
    </source>
</evidence>
<dbReference type="PANTHER" id="PTHR43498:SF1">
    <property type="entry name" value="COB--COM HETERODISULFIDE REDUCTASE IRON-SULFUR SUBUNIT A"/>
    <property type="match status" value="1"/>
</dbReference>
<dbReference type="Gene3D" id="2.60.120.430">
    <property type="entry name" value="Galactose-binding lectin"/>
    <property type="match status" value="1"/>
</dbReference>
<dbReference type="InterPro" id="IPR008979">
    <property type="entry name" value="Galactose-bd-like_sf"/>
</dbReference>
<dbReference type="SUPFAM" id="SSF51905">
    <property type="entry name" value="FAD/NAD(P)-binding domain"/>
    <property type="match status" value="1"/>
</dbReference>
<dbReference type="Gene3D" id="3.50.50.60">
    <property type="entry name" value="FAD/NAD(P)-binding domain"/>
    <property type="match status" value="1"/>
</dbReference>
<evidence type="ECO:0000256" key="3">
    <source>
        <dbReference type="ARBA" id="ARBA00023002"/>
    </source>
</evidence>
<evidence type="ECO:0000256" key="4">
    <source>
        <dbReference type="ARBA" id="ARBA00023004"/>
    </source>
</evidence>
<gene>
    <name evidence="6" type="ORF">Rcae01_03846</name>
</gene>
<dbReference type="SUPFAM" id="SSF49785">
    <property type="entry name" value="Galactose-binding domain-like"/>
    <property type="match status" value="1"/>
</dbReference>
<proteinExistence type="predicted"/>
<reference evidence="6 7" key="1">
    <citation type="submission" date="2024-02" db="EMBL/GenBank/DDBJ databases">
        <title>Rhodopirellula caenicola NBRC 110016.</title>
        <authorList>
            <person name="Ichikawa N."/>
            <person name="Katano-Makiyama Y."/>
            <person name="Hidaka K."/>
        </authorList>
    </citation>
    <scope>NUCLEOTIDE SEQUENCE [LARGE SCALE GENOMIC DNA]</scope>
    <source>
        <strain evidence="6 7">NBRC 110016</strain>
    </source>
</reference>
<accession>A0ABP9VTD5</accession>
<name>A0ABP9VTD5_9BACT</name>
<evidence type="ECO:0000256" key="1">
    <source>
        <dbReference type="ARBA" id="ARBA00022485"/>
    </source>
</evidence>
<evidence type="ECO:0000313" key="6">
    <source>
        <dbReference type="EMBL" id="GAA5508380.1"/>
    </source>
</evidence>
<keyword evidence="4" id="KW-0408">Iron</keyword>
<dbReference type="InterPro" id="IPR036188">
    <property type="entry name" value="FAD/NAD-bd_sf"/>
</dbReference>
<evidence type="ECO:0000313" key="7">
    <source>
        <dbReference type="Proteomes" id="UP001416858"/>
    </source>
</evidence>
<sequence>MPAACVDSCVCIGDTWLFVKIITQNASEFSMRGLPRTSSVSRTVFLFLIAAMLGMDPTDAVEPDVVEPNVVNADLLIVGGTESGCAAAVQAARMGVQKIVLVNDIEWLGGQFSAEGLGAIDENRAHKYNGTVPIPRSGLFREVIDAIETKNAQLYGGIRRPGNTRVITTARPVVSESVFRDLLAPYEQSGQIQRFSHYRLARVLKDHDTVRGAEFVSTDTAPQTNSLTVHARMTIDASDWGDVIQASGARWDTGIDAKSEFGEPRAPQTNQPATDLAPITYCMILVEQDQPSLFPQPSTYDPRYFTGTWGWIDEHFAYTTRRLVDGKGFAEIDHADVLLINSPQIDYPLDSLPAEVVTALEQSEAGASTKTIVAMTPAQREIVFEDAKRHTLRYYYHLQQSFPKFRRMALSDEFGTPDRLPPKPYVRESLRLVARHIIREQEVDGFGGYANYATTMFPDAVFSWQFEKDFHPTQRRWVSDEGNAGPWEATFRGKRRFGLGGTGRAVFPLRALVPEKINGLLGAQKNLGYTSIVGSSCRLHDQSMHAGQASGAVAAISLRNHIDPASMYLAPDQLAQIWDGLLNPGTGAPLAIWPFSDTDPYDTGFVAIQQLALRRLLGLGPTDTAFQPDQMATKAWTQLVNDAVVDAGYSAASFDFKGTATRRDLAISLWNHLQSQPIPDPIRIRAQDADDDGIADAEDPLPFTAGTVSWQRLPETDGIPSSHARYPAKTIAINFTAAESAAMHPFRNDIGHRFSTKTGYGWRNDLRDHTRWRATKLGPLRDGFVFTRKQDVWECEVDNGKWRVHVCLGDAEHEQTGQFLQIENIKVAEDVATAAGYFHETTTDIEVDDGRITLTLGTPHGGSNTTINWLIAEPIQSAESTTK</sequence>
<keyword evidence="3" id="KW-0560">Oxidoreductase</keyword>
<dbReference type="PANTHER" id="PTHR43498">
    <property type="entry name" value="FERREDOXIN:COB-COM HETERODISULFIDE REDUCTASE SUBUNIT A"/>
    <property type="match status" value="1"/>
</dbReference>
<evidence type="ECO:0008006" key="8">
    <source>
        <dbReference type="Google" id="ProtNLM"/>
    </source>
</evidence>